<reference evidence="2" key="1">
    <citation type="submission" date="2021-01" db="EMBL/GenBank/DDBJ databases">
        <title>Modified the classification status of verrucomicrobia.</title>
        <authorList>
            <person name="Feng X."/>
        </authorList>
    </citation>
    <scope>NUCLEOTIDE SEQUENCE</scope>
    <source>
        <strain evidence="2">KCTC 22041</strain>
    </source>
</reference>
<evidence type="ECO:0008006" key="4">
    <source>
        <dbReference type="Google" id="ProtNLM"/>
    </source>
</evidence>
<dbReference type="EMBL" id="JAENIJ010000020">
    <property type="protein sequence ID" value="MBK1883323.1"/>
    <property type="molecule type" value="Genomic_DNA"/>
</dbReference>
<comment type="caution">
    <text evidence="2">The sequence shown here is derived from an EMBL/GenBank/DDBJ whole genome shotgun (WGS) entry which is preliminary data.</text>
</comment>
<dbReference type="AlphaFoldDB" id="A0A934SDP3"/>
<keyword evidence="1" id="KW-0732">Signal</keyword>
<sequence>MKFVIAVVLAAAWAMPEAHAASATPAKAAVGFLEKIREGNIDLEPGKGTAITANISPGKREEIDRWLKRIAKDISNGELNAGEVKIDQDLAAVLVSDSDGYDPARWRVYGIALMKHGGEWLPAPVPASFENTGSSYQSDLRQRMESLETWMLDGQVTWMEALRDQAGEKMRQHFALSISPDELRKMSATQVQQRFTQACIDKNLDLMLALLGGLQKTPPADWNLLVRRARDTTSAKLKDTDPWRLLSSPEVLRIPMTQNLGTHQASLVTAYLDPSNPNIWLLTLKLSQDSDGLWRVDLPKALLDSENDAYEAIQELELDSYPEFQSRLREQIPLQPSADFNSAVSAFHAGLEKKDLTGLLANIHLNDDPERTKRTCAKLARDWRGAHPLDSFVIPVKLATHEAGSRGVAAYQFFSTTSPTKSDIRLFYFSNTSDGWMLESEETSAGVDGEDFDEIHRWVGDSQRKWHNEWVSTLLANATPIEAIQPGQPPTKEDAEKLVREWITKTQATDVSGALQLAATFTDPRGAAKSVQNLSFEIKAHGNSEKTPQILQTKVGKTWAAVSVESTNGEEQKPVYAVINTKLGPRLMLEVDLFTGGSRGREFLNRTSLERLKKFAPPEVVDELGNLLQQFDQ</sequence>
<dbReference type="RefSeq" id="WP_200271355.1">
    <property type="nucleotide sequence ID" value="NZ_JAENIJ010000020.1"/>
</dbReference>
<name>A0A934SDP3_9BACT</name>
<gene>
    <name evidence="2" type="ORF">JIN85_12925</name>
</gene>
<feature type="chain" id="PRO_5036791994" description="DUF4132 domain-containing protein" evidence="1">
    <location>
        <begin position="21"/>
        <end position="633"/>
    </location>
</feature>
<evidence type="ECO:0000313" key="3">
    <source>
        <dbReference type="Proteomes" id="UP000603141"/>
    </source>
</evidence>
<dbReference type="Proteomes" id="UP000603141">
    <property type="component" value="Unassembled WGS sequence"/>
</dbReference>
<proteinExistence type="predicted"/>
<protein>
    <recommendedName>
        <fullName evidence="4">DUF4132 domain-containing protein</fullName>
    </recommendedName>
</protein>
<evidence type="ECO:0000256" key="1">
    <source>
        <dbReference type="SAM" id="SignalP"/>
    </source>
</evidence>
<accession>A0A934SDP3</accession>
<keyword evidence="3" id="KW-1185">Reference proteome</keyword>
<organism evidence="2 3">
    <name type="scientific">Luteolibacter pohnpeiensis</name>
    <dbReference type="NCBI Taxonomy" id="454153"/>
    <lineage>
        <taxon>Bacteria</taxon>
        <taxon>Pseudomonadati</taxon>
        <taxon>Verrucomicrobiota</taxon>
        <taxon>Verrucomicrobiia</taxon>
        <taxon>Verrucomicrobiales</taxon>
        <taxon>Verrucomicrobiaceae</taxon>
        <taxon>Luteolibacter</taxon>
    </lineage>
</organism>
<evidence type="ECO:0000313" key="2">
    <source>
        <dbReference type="EMBL" id="MBK1883323.1"/>
    </source>
</evidence>
<feature type="signal peptide" evidence="1">
    <location>
        <begin position="1"/>
        <end position="20"/>
    </location>
</feature>